<evidence type="ECO:0000313" key="3">
    <source>
        <dbReference type="Proteomes" id="UP001344658"/>
    </source>
</evidence>
<evidence type="ECO:0000313" key="2">
    <source>
        <dbReference type="EMBL" id="MEE4546759.1"/>
    </source>
</evidence>
<gene>
    <name evidence="2" type="ORF">V2S66_32945</name>
</gene>
<protein>
    <submittedName>
        <fullName evidence="2">Uncharacterized protein</fullName>
    </submittedName>
</protein>
<organism evidence="2 3">
    <name type="scientific">Actinacidiphila polyblastidii</name>
    <dbReference type="NCBI Taxonomy" id="3110430"/>
    <lineage>
        <taxon>Bacteria</taxon>
        <taxon>Bacillati</taxon>
        <taxon>Actinomycetota</taxon>
        <taxon>Actinomycetes</taxon>
        <taxon>Kitasatosporales</taxon>
        <taxon>Streptomycetaceae</taxon>
        <taxon>Actinacidiphila</taxon>
    </lineage>
</organism>
<evidence type="ECO:0000256" key="1">
    <source>
        <dbReference type="SAM" id="Phobius"/>
    </source>
</evidence>
<dbReference type="EMBL" id="JAZEWV010000053">
    <property type="protein sequence ID" value="MEE4546759.1"/>
    <property type="molecule type" value="Genomic_DNA"/>
</dbReference>
<reference evidence="2 3" key="1">
    <citation type="submission" date="2023-12" db="EMBL/GenBank/DDBJ databases">
        <title>Streptomyces sp. V4-01.</title>
        <authorList>
            <person name="Somphong A."/>
            <person name="Phongsopitanun W."/>
        </authorList>
    </citation>
    <scope>NUCLEOTIDE SEQUENCE [LARGE SCALE GENOMIC DNA]</scope>
    <source>
        <strain evidence="2 3">V4-01</strain>
    </source>
</reference>
<name>A0ABU7PLQ2_9ACTN</name>
<keyword evidence="1" id="KW-1133">Transmembrane helix</keyword>
<accession>A0ABU7PLQ2</accession>
<comment type="caution">
    <text evidence="2">The sequence shown here is derived from an EMBL/GenBank/DDBJ whole genome shotgun (WGS) entry which is preliminary data.</text>
</comment>
<dbReference type="Proteomes" id="UP001344658">
    <property type="component" value="Unassembled WGS sequence"/>
</dbReference>
<dbReference type="RefSeq" id="WP_330800523.1">
    <property type="nucleotide sequence ID" value="NZ_JAZEWV010000053.1"/>
</dbReference>
<feature type="transmembrane region" description="Helical" evidence="1">
    <location>
        <begin position="31"/>
        <end position="52"/>
    </location>
</feature>
<keyword evidence="3" id="KW-1185">Reference proteome</keyword>
<keyword evidence="1" id="KW-0812">Transmembrane</keyword>
<keyword evidence="1" id="KW-0472">Membrane</keyword>
<proteinExistence type="predicted"/>
<sequence length="53" mass="5473">MVTTTTFALAFFLTAMVTAALWLLAVERRALGPVMATSALVIALGAVGAVIIH</sequence>
<feature type="transmembrane region" description="Helical" evidence="1">
    <location>
        <begin position="6"/>
        <end position="24"/>
    </location>
</feature>